<evidence type="ECO:0000313" key="3">
    <source>
        <dbReference type="Proteomes" id="UP000244224"/>
    </source>
</evidence>
<evidence type="ECO:0000313" key="2">
    <source>
        <dbReference type="EMBL" id="PTX51077.1"/>
    </source>
</evidence>
<gene>
    <name evidence="2" type="ORF">C8N34_104196</name>
</gene>
<protein>
    <submittedName>
        <fullName evidence="2">Uncharacterized protein</fullName>
    </submittedName>
</protein>
<reference evidence="2 3" key="1">
    <citation type="submission" date="2018-04" db="EMBL/GenBank/DDBJ databases">
        <title>Genomic Encyclopedia of Archaeal and Bacterial Type Strains, Phase II (KMG-II): from individual species to whole genera.</title>
        <authorList>
            <person name="Goeker M."/>
        </authorList>
    </citation>
    <scope>NUCLEOTIDE SEQUENCE [LARGE SCALE GENOMIC DNA]</scope>
    <source>
        <strain evidence="2 3">DSM 21823</strain>
    </source>
</reference>
<comment type="caution">
    <text evidence="2">The sequence shown here is derived from an EMBL/GenBank/DDBJ whole genome shotgun (WGS) entry which is preliminary data.</text>
</comment>
<proteinExistence type="predicted"/>
<feature type="region of interest" description="Disordered" evidence="1">
    <location>
        <begin position="1"/>
        <end position="22"/>
    </location>
</feature>
<evidence type="ECO:0000256" key="1">
    <source>
        <dbReference type="SAM" id="MobiDB-lite"/>
    </source>
</evidence>
<organism evidence="2 3">
    <name type="scientific">Gemmobacter caeni</name>
    <dbReference type="NCBI Taxonomy" id="589035"/>
    <lineage>
        <taxon>Bacteria</taxon>
        <taxon>Pseudomonadati</taxon>
        <taxon>Pseudomonadota</taxon>
        <taxon>Alphaproteobacteria</taxon>
        <taxon>Rhodobacterales</taxon>
        <taxon>Paracoccaceae</taxon>
        <taxon>Gemmobacter</taxon>
    </lineage>
</organism>
<dbReference type="AlphaFoldDB" id="A0A2T6B4U9"/>
<dbReference type="RefSeq" id="WP_054304036.1">
    <property type="nucleotide sequence ID" value="NZ_QBKP01000004.1"/>
</dbReference>
<keyword evidence="3" id="KW-1185">Reference proteome</keyword>
<sequence>MSKHLADKRKPSDGGRTRQFLRIDHDGSEKLWDGLRRRPTEKPVANRRAAEYLRIDRGDQV</sequence>
<dbReference type="EMBL" id="QBKP01000004">
    <property type="protein sequence ID" value="PTX51077.1"/>
    <property type="molecule type" value="Genomic_DNA"/>
</dbReference>
<dbReference type="OrthoDB" id="7644839at2"/>
<dbReference type="Proteomes" id="UP000244224">
    <property type="component" value="Unassembled WGS sequence"/>
</dbReference>
<name>A0A2T6B4U9_9RHOB</name>
<accession>A0A2T6B4U9</accession>